<evidence type="ECO:0000256" key="8">
    <source>
        <dbReference type="SAM" id="MobiDB-lite"/>
    </source>
</evidence>
<dbReference type="GO" id="GO:0016579">
    <property type="term" value="P:protein deubiquitination"/>
    <property type="evidence" value="ECO:0007669"/>
    <property type="project" value="InterPro"/>
</dbReference>
<keyword evidence="7" id="KW-0788">Thiol protease</keyword>
<feature type="region of interest" description="Disordered" evidence="8">
    <location>
        <begin position="2850"/>
        <end position="2893"/>
    </location>
</feature>
<gene>
    <name evidence="10" type="primary">WBGene00113286</name>
</gene>
<evidence type="ECO:0000256" key="3">
    <source>
        <dbReference type="ARBA" id="ARBA00012759"/>
    </source>
</evidence>
<evidence type="ECO:0000256" key="5">
    <source>
        <dbReference type="ARBA" id="ARBA00022786"/>
    </source>
</evidence>
<feature type="compositionally biased region" description="Pro residues" evidence="8">
    <location>
        <begin position="2857"/>
        <end position="2866"/>
    </location>
</feature>
<dbReference type="InterPro" id="IPR016024">
    <property type="entry name" value="ARM-type_fold"/>
</dbReference>
<keyword evidence="6" id="KW-0378">Hydrolase</keyword>
<dbReference type="EnsemblMetazoa" id="PPA23732.1">
    <property type="protein sequence ID" value="PPA23732.1"/>
    <property type="gene ID" value="WBGene00113286"/>
</dbReference>
<dbReference type="InterPro" id="IPR018200">
    <property type="entry name" value="USP_CS"/>
</dbReference>
<dbReference type="PANTHER" id="PTHR24006:SF943">
    <property type="entry name" value="UBIQUITIN CARBOXYL-TERMINAL HYDROLASE PUF"/>
    <property type="match status" value="1"/>
</dbReference>
<feature type="compositionally biased region" description="Acidic residues" evidence="8">
    <location>
        <begin position="15"/>
        <end position="30"/>
    </location>
</feature>
<feature type="domain" description="USP" evidence="9">
    <location>
        <begin position="1646"/>
        <end position="2034"/>
    </location>
</feature>
<name>A0A2A6BG66_PRIPA</name>
<dbReference type="InterPro" id="IPR056850">
    <property type="entry name" value="ARM_UBP34_24_USP9X_Y"/>
</dbReference>
<organism evidence="10 11">
    <name type="scientific">Pristionchus pacificus</name>
    <name type="common">Parasitic nematode worm</name>
    <dbReference type="NCBI Taxonomy" id="54126"/>
    <lineage>
        <taxon>Eukaryota</taxon>
        <taxon>Metazoa</taxon>
        <taxon>Ecdysozoa</taxon>
        <taxon>Nematoda</taxon>
        <taxon>Chromadorea</taxon>
        <taxon>Rhabditida</taxon>
        <taxon>Rhabditina</taxon>
        <taxon>Diplogasteromorpha</taxon>
        <taxon>Diplogasteroidea</taxon>
        <taxon>Neodiplogasteridae</taxon>
        <taxon>Pristionchus</taxon>
    </lineage>
</organism>
<dbReference type="OrthoDB" id="289038at2759"/>
<dbReference type="PROSITE" id="PS50235">
    <property type="entry name" value="USP_3"/>
    <property type="match status" value="1"/>
</dbReference>
<evidence type="ECO:0000256" key="7">
    <source>
        <dbReference type="ARBA" id="ARBA00022807"/>
    </source>
</evidence>
<feature type="region of interest" description="Disordered" evidence="8">
    <location>
        <begin position="15"/>
        <end position="51"/>
    </location>
</feature>
<sequence>SVGFSFADVRIMSEDYSDDETLELQEEENAADNQRWPGSNSSERIRRSRASTDIAALQQMDNVDMEEDSGREEDHVEMEEHVEALPQQWIVYYKDKFNTPAFHNKWSPPPVLDDRFHELVNKALEMCESGHADGTVELFLNENLMPLFKKWYLSGDGIDHWSVEIYNDLGDTTFKVLKMLRGLIVGGCGSRDIPIVLWDLFLFITLDARTNLILGDRLFYLNLEVDESAERELVKPEHWNGVSPMQKYIRMVILLFDKEGFQAIARFFKENITASTSIEEITRYLKAFRLPVILLNNDKAYSTFAEIIYTCIDRLKEADEEEKSVKNLRGPITEHPLYFLYSLLAIYVNNIFSLQTDTANMMGLMRWRLSFALRALMDAPFGGRMGAVECLTCLIIDFTAFLPLPEHLGVLHKWLEEERIVDLLTRDNLHNQSYVERVKGTFEQMLMKNIFTTADLSTLWEAQRGKHDVIQRNLAELIVRIAPHFDNELLEGLFLKIQAGWVDGGVRERDMLVEIVRKIGENAAMSMNNQRVWETDQAQFSSALETLWKFARQRIAGSEANEAAALQSHLKLLDDCHSSDVVRAYLHLCAIDIKQQNEMASTSALHIVNILELVEEAEDDDDDYDSPSGSRYAHVTGLEENHNLIRSVCSIIVKTVKSPDSPIRTGQLSNFIHLLSFALQSNREIRLSEIQASELWKILVSNPFQESDKKLGFKFFLQAVGGLVIEGQMMDRFFSNKVLAVPPDSISVEGYHCFEAFFKSVNDLQDRDNDFFQSPDNLVGAAYVRQLILQGPGEVYNRASGLWVEYLQKIIDRVSQSAMTAKFVQSQVDLISEQYESMGDAVKNSAQRGMSLINNPLYESARRRTLRAIRVLNQLIMGMDDDVGLAKRSEPALGRAVIGRPIFITCKVTRREWESVPSQWRGNTRHDELDLTLEVHENTTVAEARELIKRTLAEKMSRRRSTEYDEILEQFLLVWSADDGRKTLHFTDYKRTLGELGLREAVEMEVRFSKGHQGMRNGDESPETSTSEGDWISPEDMIDDGRESCLPSRALAADEEMIDRLLSVAESGDPEVATAAFTILTIIPANRAMMDQLQGALLDTNQLQALLDPTEASNCRFLYNIMMLESIIVPADPNIRTDPQSQMAALKSMVAFIRILPRVAELNMLMNRALAFRTLAMLSITRIINLACMTAARIEINVMQTRLGQNNTLSGMILNLLRMFTLPLPIKWSKHLRARRVSSAYEQYGAQQDKMELINLVETHTPLLMRLFCSVVLCGTSFNSSAPQSVLDDAANTLNRLLGSPQPLLHENTIEADSFVRCSVNALLESAVYGIALLSCASPRECAEFIGAVSTGPNPLFVQTLIAGCFSKAESVRIMTAGLTLEAIEVIRCSLYQANQLTASNSNVSLTSVLLDLIPSCRGTSDKGGDQFIDLVKECVCRSKGWNSEIERVDAHIDAGVEFLEEALLHANAHQSPFQDDTYLRSRIEVLRYLIRDSCDDRRLFLGSGEGGPRLCERLIADFIFPAARVIPTQVAPSEQKEEPESLPRSVTHMEMNSSSSLFELRGDVSSLPRSLSALPISTRRVPVCNGEGSQEGAFQLLLVLCDSLPANQVLMQNTIYRLFYTGPWTDKKDFDYLPQHTLRGEGDMVGLKNGGATCYMNSIFQQLFMIDEVREAVLNVTIPEDLKPILNILEVKKEEKEEEKEVKEEKVEKTEEEKKKEEERKKEELEVKMAKQARIEYGVKILAAMQTMFAHLLGTELEAYRPVDFWKVFNFKPNGESVNVREQQDAVEFHNMLTDLIDNGLRGCGAEPVCEKLFKGTFADEKICKDCPHRFAKEEPFESLSLDVRSHNNLRDSLREYVKGDILENDNAYACEPCGKKVKAVKRMALCRLPEVLIVQLKRFDFDWEKEMSVKFNDYFEFPNEIDMQPYTDKGMEKMEKGELLEENKDLQYSLRGVVVHSGQAQGGHYTSYIRNRETGKWFKFDDSEVTPWDPTDGQAQQRWFGLGDCGMDSMGRGRRKPRITYWNAYMLFYDKIETAERYLAAGLPSSIASDMSTSSGVSSMAAANPPVVSSYTLSSYMNVPSLVSPSISAASSSTATASTSGTTTALTAVAQSPILKEGNRSVASASPVSNLHRHFSSMSLSSARIRMPPRLEEMLREQNRRVQLERVQYSTHYFAFIASATAKALATADLNPDYAEALSLATMKSFSSFLVHNGLFASRDLMSDDSVSKMLKCSFKTWLSYMYRLVSFSSARVWFITHVLFSHDISACFLFASDPHVREFFQILITETMVLVNENKDQSEACLKPAVVSPVALQLAHSIRLFPRLSHLLANLLGMLPYKHNAAYRTESINFYRAIIDLADRRDMMVVIVRGGILNNLLSLFPPIIMHTDLSSLQRRDMRVYEDLHRVIANGIRTIRVKSDPLPNPFACQGTIVWNDQVPDLRVFTDFQQGNGGHIKFIQHLVDFLRRASRSSGSLEWASQGVLYLCWTNEKASAAVMDIVCQGLGNMLNDTATDLLLRLIHDVFSMQDGLAQFRYEHIFFKSAAFGHKSVEMPIGGLDSNVLILAEATLTSTHAHPSVQGLVELKNVSEARYEVLMRVALAAIQLIPGARELFPNDGRLVQLLNDLNTIAVVRSAQSQHCQQLHTAFEEIRNTSSTPSVSTLSNEDSSVVTRTEETDSIMESSSMEDEMKDRPTSSTRHQHEHIIVSGGHGAKRRKTSLTKFLSPQNSSSSPGQLSPSSRMGAMTISNVGEKRPLPPTEEGEETDESTDGRSDRKRSIGETMWRSGGGGGATTSTINASPMKIEDYAACPMDDRELLISSSIPSTSRGPPMIPPPAYETIGVAPGVVPAPRATPLSPPPLPPRPNAAAAAAAKSPPKPNYDTDEFVQKHEE</sequence>
<dbReference type="PANTHER" id="PTHR24006">
    <property type="entry name" value="UBIQUITIN CARBOXYL-TERMINAL HYDROLASE"/>
    <property type="match status" value="1"/>
</dbReference>
<dbReference type="GO" id="GO:0005829">
    <property type="term" value="C:cytosol"/>
    <property type="evidence" value="ECO:0000318"/>
    <property type="project" value="GO_Central"/>
</dbReference>
<dbReference type="PROSITE" id="PS00973">
    <property type="entry name" value="USP_2"/>
    <property type="match status" value="1"/>
</dbReference>
<evidence type="ECO:0000313" key="11">
    <source>
        <dbReference type="Proteomes" id="UP000005239"/>
    </source>
</evidence>
<feature type="region of interest" description="Disordered" evidence="8">
    <location>
        <begin position="2655"/>
        <end position="2799"/>
    </location>
</feature>
<feature type="compositionally biased region" description="Polar residues" evidence="8">
    <location>
        <begin position="2655"/>
        <end position="2673"/>
    </location>
</feature>
<dbReference type="SUPFAM" id="SSF48371">
    <property type="entry name" value="ARM repeat"/>
    <property type="match status" value="1"/>
</dbReference>
<keyword evidence="5" id="KW-0833">Ubl conjugation pathway</keyword>
<feature type="compositionally biased region" description="Low complexity" evidence="8">
    <location>
        <begin position="2725"/>
        <end position="2741"/>
    </location>
</feature>
<comment type="catalytic activity">
    <reaction evidence="1">
        <text>Thiol-dependent hydrolysis of ester, thioester, amide, peptide and isopeptide bonds formed by the C-terminal Gly of ubiquitin (a 76-residue protein attached to proteins as an intracellular targeting signal).</text>
        <dbReference type="EC" id="3.4.19.12"/>
    </reaction>
</comment>
<feature type="compositionally biased region" description="Basic and acidic residues" evidence="8">
    <location>
        <begin position="2770"/>
        <end position="2780"/>
    </location>
</feature>
<proteinExistence type="inferred from homology"/>
<reference evidence="11" key="1">
    <citation type="journal article" date="2008" name="Nat. Genet.">
        <title>The Pristionchus pacificus genome provides a unique perspective on nematode lifestyle and parasitism.</title>
        <authorList>
            <person name="Dieterich C."/>
            <person name="Clifton S.W."/>
            <person name="Schuster L.N."/>
            <person name="Chinwalla A."/>
            <person name="Delehaunty K."/>
            <person name="Dinkelacker I."/>
            <person name="Fulton L."/>
            <person name="Fulton R."/>
            <person name="Godfrey J."/>
            <person name="Minx P."/>
            <person name="Mitreva M."/>
            <person name="Roeseler W."/>
            <person name="Tian H."/>
            <person name="Witte H."/>
            <person name="Yang S.P."/>
            <person name="Wilson R.K."/>
            <person name="Sommer R.J."/>
        </authorList>
    </citation>
    <scope>NUCLEOTIDE SEQUENCE [LARGE SCALE GENOMIC DNA]</scope>
    <source>
        <strain evidence="11">PS312</strain>
    </source>
</reference>
<evidence type="ECO:0000259" key="9">
    <source>
        <dbReference type="PROSITE" id="PS50235"/>
    </source>
</evidence>
<dbReference type="EC" id="3.4.19.12" evidence="3"/>
<dbReference type="InterPro" id="IPR038765">
    <property type="entry name" value="Papain-like_cys_pep_sf"/>
</dbReference>
<dbReference type="InterPro" id="IPR001394">
    <property type="entry name" value="Peptidase_C19_UCH"/>
</dbReference>
<dbReference type="SUPFAM" id="SSF54001">
    <property type="entry name" value="Cysteine proteinases"/>
    <property type="match status" value="1"/>
</dbReference>
<accession>A0A8R1UEK3</accession>
<feature type="region of interest" description="Disordered" evidence="8">
    <location>
        <begin position="1011"/>
        <end position="1038"/>
    </location>
</feature>
<feature type="compositionally biased region" description="Low complexity" evidence="8">
    <location>
        <begin position="2867"/>
        <end position="2876"/>
    </location>
</feature>
<feature type="region of interest" description="Disordered" evidence="8">
    <location>
        <begin position="1698"/>
        <end position="1722"/>
    </location>
</feature>
<evidence type="ECO:0000256" key="2">
    <source>
        <dbReference type="ARBA" id="ARBA00009085"/>
    </source>
</evidence>
<evidence type="ECO:0000313" key="10">
    <source>
        <dbReference type="EnsemblMetazoa" id="PPA23732.1"/>
    </source>
</evidence>
<dbReference type="PROSITE" id="PS00972">
    <property type="entry name" value="USP_1"/>
    <property type="match status" value="1"/>
</dbReference>
<dbReference type="InterPro" id="IPR050164">
    <property type="entry name" value="Peptidase_C19"/>
</dbReference>
<dbReference type="GO" id="GO:0005634">
    <property type="term" value="C:nucleus"/>
    <property type="evidence" value="ECO:0000318"/>
    <property type="project" value="GO_Central"/>
</dbReference>
<protein>
    <recommendedName>
        <fullName evidence="3">ubiquitinyl hydrolase 1</fullName>
        <ecNumber evidence="3">3.4.19.12</ecNumber>
    </recommendedName>
</protein>
<evidence type="ECO:0000256" key="6">
    <source>
        <dbReference type="ARBA" id="ARBA00022801"/>
    </source>
</evidence>
<dbReference type="Gene3D" id="3.90.70.10">
    <property type="entry name" value="Cysteine proteinases"/>
    <property type="match status" value="1"/>
</dbReference>
<dbReference type="GO" id="GO:0006508">
    <property type="term" value="P:proteolysis"/>
    <property type="evidence" value="ECO:0007669"/>
    <property type="project" value="UniProtKB-KW"/>
</dbReference>
<reference evidence="10" key="2">
    <citation type="submission" date="2022-06" db="UniProtKB">
        <authorList>
            <consortium name="EnsemblMetazoa"/>
        </authorList>
    </citation>
    <scope>IDENTIFICATION</scope>
    <source>
        <strain evidence="10">PS312</strain>
    </source>
</reference>
<keyword evidence="11" id="KW-1185">Reference proteome</keyword>
<dbReference type="GO" id="GO:0004843">
    <property type="term" value="F:cysteine-type deubiquitinase activity"/>
    <property type="evidence" value="ECO:0000318"/>
    <property type="project" value="GO_Central"/>
</dbReference>
<dbReference type="InterPro" id="IPR028889">
    <property type="entry name" value="USP"/>
</dbReference>
<evidence type="ECO:0000256" key="4">
    <source>
        <dbReference type="ARBA" id="ARBA00022670"/>
    </source>
</evidence>
<evidence type="ECO:0000256" key="1">
    <source>
        <dbReference type="ARBA" id="ARBA00000707"/>
    </source>
</evidence>
<keyword evidence="4" id="KW-0645">Protease</keyword>
<dbReference type="GO" id="GO:0031647">
    <property type="term" value="P:regulation of protein stability"/>
    <property type="evidence" value="ECO:0000318"/>
    <property type="project" value="GO_Central"/>
</dbReference>
<dbReference type="Pfam" id="PF00443">
    <property type="entry name" value="UCH"/>
    <property type="match status" value="1"/>
</dbReference>
<dbReference type="Proteomes" id="UP000005239">
    <property type="component" value="Unassembled WGS sequence"/>
</dbReference>
<accession>A0A2A6BG66</accession>
<comment type="similarity">
    <text evidence="2">Belongs to the peptidase C19 family.</text>
</comment>
<dbReference type="Pfam" id="PF25010">
    <property type="entry name" value="ARM_UBP24_USP9X-Y"/>
    <property type="match status" value="1"/>
</dbReference>